<dbReference type="InterPro" id="IPR008195">
    <property type="entry name" value="Ribosomal_eL34"/>
</dbReference>
<dbReference type="PANTHER" id="PTHR46595">
    <property type="entry name" value="60S RIBOSOMAL PROTEIN L34"/>
    <property type="match status" value="1"/>
</dbReference>
<accession>A8E694</accession>
<comment type="similarity">
    <text evidence="1">Belongs to the eukaryotic ribosomal protein eL34 family.</text>
</comment>
<dbReference type="GO" id="GO:0006412">
    <property type="term" value="P:translation"/>
    <property type="evidence" value="ECO:0007669"/>
    <property type="project" value="InterPro"/>
</dbReference>
<evidence type="ECO:0000313" key="6">
    <source>
        <dbReference type="EMBL" id="CAL69081.1"/>
    </source>
</evidence>
<reference evidence="6" key="1">
    <citation type="journal article" date="2007" name="BMC Evol. Biol.">
        <title>Translational machinery of the chaetognath Spadella cephaloptera: a transcriptomic approach to the analysis of cytosolic ribosomal protein genes and their expression.</title>
        <authorList>
            <person name="Barthelemy R."/>
            <person name="Chenuil A."/>
            <person name="Blanquart S."/>
            <person name="Casanova J.-P."/>
            <person name="Faure E."/>
        </authorList>
    </citation>
    <scope>NUCLEOTIDE SEQUENCE</scope>
    <source>
        <tissue evidence="6">Whole animal</tissue>
    </source>
</reference>
<dbReference type="GO" id="GO:0005840">
    <property type="term" value="C:ribosome"/>
    <property type="evidence" value="ECO:0007669"/>
    <property type="project" value="UniProtKB-KW"/>
</dbReference>
<proteinExistence type="evidence at transcript level"/>
<keyword evidence="3" id="KW-0687">Ribonucleoprotein</keyword>
<dbReference type="Gene3D" id="6.20.370.70">
    <property type="match status" value="1"/>
</dbReference>
<organism evidence="6">
    <name type="scientific">Spadella cephaloptera</name>
    <dbReference type="NCBI Taxonomy" id="52888"/>
    <lineage>
        <taxon>Eukaryota</taxon>
        <taxon>Metazoa</taxon>
        <taxon>Spiralia</taxon>
        <taxon>Gnathifera</taxon>
        <taxon>Chaetognatha</taxon>
        <taxon>Sagittoidea</taxon>
        <taxon>Phragmophora</taxon>
        <taxon>Spadellidae</taxon>
        <taxon>Spadella</taxon>
    </lineage>
</organism>
<evidence type="ECO:0000256" key="2">
    <source>
        <dbReference type="ARBA" id="ARBA00022980"/>
    </source>
</evidence>
<dbReference type="AlphaFoldDB" id="A8E694"/>
<dbReference type="GO" id="GO:1990904">
    <property type="term" value="C:ribonucleoprotein complex"/>
    <property type="evidence" value="ECO:0007669"/>
    <property type="project" value="UniProtKB-KW"/>
</dbReference>
<gene>
    <name evidence="6" type="primary">rpl34.2</name>
</gene>
<dbReference type="GO" id="GO:0003735">
    <property type="term" value="F:structural constituent of ribosome"/>
    <property type="evidence" value="ECO:0007669"/>
    <property type="project" value="InterPro"/>
</dbReference>
<evidence type="ECO:0000256" key="4">
    <source>
        <dbReference type="ARBA" id="ARBA00035227"/>
    </source>
</evidence>
<evidence type="ECO:0000256" key="1">
    <source>
        <dbReference type="ARBA" id="ARBA00009875"/>
    </source>
</evidence>
<name>A8E694_9BILA</name>
<keyword evidence="2 6" id="KW-0689">Ribosomal protein</keyword>
<dbReference type="InterPro" id="IPR018065">
    <property type="entry name" value="Ribosomal_eL34_CS"/>
</dbReference>
<evidence type="ECO:0000256" key="3">
    <source>
        <dbReference type="ARBA" id="ARBA00023274"/>
    </source>
</evidence>
<sequence>MVQRLCLRRRMSYSTLSNKRRISKTPGGKLVYLYQKKAAKIPRCGDTGVKLQGIKPARPTALKNMPKRHKRVSRAYGGNLCAAAVRERIIRAFLIEEQKIVVKVLKAQQAAEKAASAATSGGKKKKKTAKK</sequence>
<dbReference type="PROSITE" id="PS01145">
    <property type="entry name" value="RIBOSOMAL_L34E"/>
    <property type="match status" value="1"/>
</dbReference>
<dbReference type="Gene3D" id="6.20.340.10">
    <property type="match status" value="1"/>
</dbReference>
<protein>
    <recommendedName>
        <fullName evidence="4">Large ribosomal subunit protein eL34</fullName>
    </recommendedName>
    <alternativeName>
        <fullName evidence="5">60S ribosomal protein L34</fullName>
    </alternativeName>
</protein>
<dbReference type="PRINTS" id="PR01250">
    <property type="entry name" value="RIBOSOMALL34"/>
</dbReference>
<evidence type="ECO:0000256" key="5">
    <source>
        <dbReference type="ARBA" id="ARBA00035333"/>
    </source>
</evidence>
<dbReference type="EMBL" id="BN001043">
    <property type="protein sequence ID" value="CAL69081.1"/>
    <property type="molecule type" value="mRNA"/>
</dbReference>
<dbReference type="InterPro" id="IPR038562">
    <property type="entry name" value="Ribosomal_eL34_C_sf"/>
</dbReference>
<dbReference type="Pfam" id="PF01199">
    <property type="entry name" value="Ribosomal_L34e"/>
    <property type="match status" value="1"/>
</dbReference>